<keyword evidence="2" id="KW-1185">Reference proteome</keyword>
<name>A0A1I3Z9Y0_HALDA</name>
<sequence>MSSFPRERGESPQADALRGLTKHSLPAGLPIPLCPLPYELLEIALQYPAINGKRIGLPACDYSISPTFSSLYMKVVSTIILPYGGLENGEPPVG</sequence>
<dbReference type="Proteomes" id="UP000183557">
    <property type="component" value="Unassembled WGS sequence"/>
</dbReference>
<evidence type="ECO:0000313" key="1">
    <source>
        <dbReference type="EMBL" id="SFK40740.1"/>
    </source>
</evidence>
<dbReference type="EMBL" id="FOSB01000013">
    <property type="protein sequence ID" value="SFK40740.1"/>
    <property type="molecule type" value="Genomic_DNA"/>
</dbReference>
<dbReference type="AlphaFoldDB" id="A0A1I3Z9Y0"/>
<protein>
    <submittedName>
        <fullName evidence="1">Uncharacterized protein</fullName>
    </submittedName>
</protein>
<proteinExistence type="predicted"/>
<gene>
    <name evidence="1" type="ORF">SAMN04487936_11350</name>
</gene>
<evidence type="ECO:0000313" key="2">
    <source>
        <dbReference type="Proteomes" id="UP000183557"/>
    </source>
</evidence>
<accession>A0A1I3Z9Y0</accession>
<reference evidence="2" key="1">
    <citation type="submission" date="2016-10" db="EMBL/GenBank/DDBJ databases">
        <authorList>
            <person name="Varghese N."/>
            <person name="Submissions S."/>
        </authorList>
    </citation>
    <scope>NUCLEOTIDE SEQUENCE [LARGE SCALE GENOMIC DNA]</scope>
    <source>
        <strain evidence="2">CGMCC 1.3704</strain>
    </source>
</reference>
<organism evidence="1 2">
    <name type="scientific">Halobacillus dabanensis</name>
    <dbReference type="NCBI Taxonomy" id="240302"/>
    <lineage>
        <taxon>Bacteria</taxon>
        <taxon>Bacillati</taxon>
        <taxon>Bacillota</taxon>
        <taxon>Bacilli</taxon>
        <taxon>Bacillales</taxon>
        <taxon>Bacillaceae</taxon>
        <taxon>Halobacillus</taxon>
    </lineage>
</organism>